<organism evidence="7 8">
    <name type="scientific">Cystobacter ferrugineus</name>
    <dbReference type="NCBI Taxonomy" id="83449"/>
    <lineage>
        <taxon>Bacteria</taxon>
        <taxon>Pseudomonadati</taxon>
        <taxon>Myxococcota</taxon>
        <taxon>Myxococcia</taxon>
        <taxon>Myxococcales</taxon>
        <taxon>Cystobacterineae</taxon>
        <taxon>Archangiaceae</taxon>
        <taxon>Cystobacter</taxon>
    </lineage>
</organism>
<comment type="similarity">
    <text evidence="1 4">Belongs to the D-isomer specific 2-hydroxyacid dehydrogenase family.</text>
</comment>
<proteinExistence type="inferred from homology"/>
<dbReference type="GO" id="GO:0016618">
    <property type="term" value="F:hydroxypyruvate reductase [NAD(P)H] activity"/>
    <property type="evidence" value="ECO:0007669"/>
    <property type="project" value="TreeGrafter"/>
</dbReference>
<dbReference type="OrthoDB" id="9793626at2"/>
<feature type="domain" description="D-isomer specific 2-hydroxyacid dehydrogenase catalytic" evidence="5">
    <location>
        <begin position="28"/>
        <end position="323"/>
    </location>
</feature>
<dbReference type="AlphaFoldDB" id="A0A1L9BFA8"/>
<reference evidence="8" key="1">
    <citation type="submission" date="2016-11" db="EMBL/GenBank/DDBJ databases">
        <authorList>
            <person name="Shukria A."/>
            <person name="Stevens D.C."/>
        </authorList>
    </citation>
    <scope>NUCLEOTIDE SEQUENCE [LARGE SCALE GENOMIC DNA]</scope>
    <source>
        <strain evidence="8">Cbfe23</strain>
    </source>
</reference>
<gene>
    <name evidence="7" type="ORF">BON30_08480</name>
</gene>
<keyword evidence="2 4" id="KW-0560">Oxidoreductase</keyword>
<comment type="caution">
    <text evidence="7">The sequence shown here is derived from an EMBL/GenBank/DDBJ whole genome shotgun (WGS) entry which is preliminary data.</text>
</comment>
<dbReference type="EMBL" id="MPIN01000002">
    <property type="protein sequence ID" value="OJH40941.1"/>
    <property type="molecule type" value="Genomic_DNA"/>
</dbReference>
<evidence type="ECO:0000313" key="7">
    <source>
        <dbReference type="EMBL" id="OJH40941.1"/>
    </source>
</evidence>
<reference evidence="7 8" key="2">
    <citation type="submission" date="2016-12" db="EMBL/GenBank/DDBJ databases">
        <title>Draft Genome Sequence of Cystobacter ferrugineus Strain Cbfe23.</title>
        <authorList>
            <person name="Akbar S."/>
            <person name="Dowd S.E."/>
            <person name="Stevens D.C."/>
        </authorList>
    </citation>
    <scope>NUCLEOTIDE SEQUENCE [LARGE SCALE GENOMIC DNA]</scope>
    <source>
        <strain evidence="7 8">Cbfe23</strain>
    </source>
</reference>
<dbReference type="GO" id="GO:0051287">
    <property type="term" value="F:NAD binding"/>
    <property type="evidence" value="ECO:0007669"/>
    <property type="project" value="InterPro"/>
</dbReference>
<dbReference type="GO" id="GO:0030267">
    <property type="term" value="F:glyoxylate reductase (NADPH) activity"/>
    <property type="evidence" value="ECO:0007669"/>
    <property type="project" value="TreeGrafter"/>
</dbReference>
<evidence type="ECO:0000256" key="1">
    <source>
        <dbReference type="ARBA" id="ARBA00005854"/>
    </source>
</evidence>
<dbReference type="InterPro" id="IPR036291">
    <property type="entry name" value="NAD(P)-bd_dom_sf"/>
</dbReference>
<dbReference type="SUPFAM" id="SSF51735">
    <property type="entry name" value="NAD(P)-binding Rossmann-fold domains"/>
    <property type="match status" value="1"/>
</dbReference>
<dbReference type="GO" id="GO:0005829">
    <property type="term" value="C:cytosol"/>
    <property type="evidence" value="ECO:0007669"/>
    <property type="project" value="TreeGrafter"/>
</dbReference>
<dbReference type="STRING" id="83449.BON30_08480"/>
<keyword evidence="3" id="KW-0520">NAD</keyword>
<dbReference type="InterPro" id="IPR029753">
    <property type="entry name" value="D-isomer_DH_CS"/>
</dbReference>
<protein>
    <submittedName>
        <fullName evidence="7">D-glycerate dehydrogenase</fullName>
    </submittedName>
</protein>
<dbReference type="PROSITE" id="PS00671">
    <property type="entry name" value="D_2_HYDROXYACID_DH_3"/>
    <property type="match status" value="1"/>
</dbReference>
<name>A0A1L9BFA8_9BACT</name>
<dbReference type="Gene3D" id="3.40.50.720">
    <property type="entry name" value="NAD(P)-binding Rossmann-like Domain"/>
    <property type="match status" value="2"/>
</dbReference>
<keyword evidence="8" id="KW-1185">Reference proteome</keyword>
<evidence type="ECO:0000259" key="6">
    <source>
        <dbReference type="Pfam" id="PF02826"/>
    </source>
</evidence>
<dbReference type="Pfam" id="PF00389">
    <property type="entry name" value="2-Hacid_dh"/>
    <property type="match status" value="1"/>
</dbReference>
<dbReference type="InterPro" id="IPR050223">
    <property type="entry name" value="D-isomer_2-hydroxyacid_DH"/>
</dbReference>
<dbReference type="Proteomes" id="UP000182229">
    <property type="component" value="Unassembled WGS sequence"/>
</dbReference>
<evidence type="ECO:0000259" key="5">
    <source>
        <dbReference type="Pfam" id="PF00389"/>
    </source>
</evidence>
<dbReference type="InterPro" id="IPR006139">
    <property type="entry name" value="D-isomer_2_OHA_DH_cat_dom"/>
</dbReference>
<dbReference type="PANTHER" id="PTHR10996">
    <property type="entry name" value="2-HYDROXYACID DEHYDROGENASE-RELATED"/>
    <property type="match status" value="1"/>
</dbReference>
<evidence type="ECO:0000256" key="2">
    <source>
        <dbReference type="ARBA" id="ARBA00023002"/>
    </source>
</evidence>
<dbReference type="FunFam" id="3.40.50.720:FF:000203">
    <property type="entry name" value="D-3-phosphoglycerate dehydrogenase (SerA)"/>
    <property type="match status" value="1"/>
</dbReference>
<dbReference type="PANTHER" id="PTHR10996:SF257">
    <property type="entry name" value="GLYOXYLATE REDUCTASE 1"/>
    <property type="match status" value="1"/>
</dbReference>
<feature type="domain" description="D-isomer specific 2-hydroxyacid dehydrogenase NAD-binding" evidence="6">
    <location>
        <begin position="113"/>
        <end position="291"/>
    </location>
</feature>
<evidence type="ECO:0000256" key="4">
    <source>
        <dbReference type="RuleBase" id="RU003719"/>
    </source>
</evidence>
<dbReference type="Pfam" id="PF02826">
    <property type="entry name" value="2-Hacid_dh_C"/>
    <property type="match status" value="1"/>
</dbReference>
<evidence type="ECO:0000313" key="8">
    <source>
        <dbReference type="Proteomes" id="UP000182229"/>
    </source>
</evidence>
<dbReference type="SUPFAM" id="SSF52283">
    <property type="entry name" value="Formate/glycerate dehydrogenase catalytic domain-like"/>
    <property type="match status" value="1"/>
</dbReference>
<accession>A0A1L9BFA8</accession>
<dbReference type="RefSeq" id="WP_071897382.1">
    <property type="nucleotide sequence ID" value="NZ_MPIN01000002.1"/>
</dbReference>
<dbReference type="CDD" id="cd05301">
    <property type="entry name" value="GDH"/>
    <property type="match status" value="1"/>
</dbReference>
<sequence length="329" mass="34980">MKHPNPPRIFVTRQLPGEALARLAVHTSPRVWPEPLPPPPDVLQAEAREAEGLITLLTDRVDEALLASAPHLRVVSNVAVGHDNIDVGACTARRIAVGNTPGVLTETTADFAFALLMGLARRVAEADAYVRAGQWRTWDPGLLLGPDVHGATLGIVGLGAIGAAVARRARGFGMRLLYVNRRARPELEAELGLTRVDKATLLAQSDVVSLHVPLTPDTRHWLGRAELASMKPGALLVNTARGPVVDQSALVDAIQSGHLGGAALDVTDPEPLPLDSPLLKLPRVLLAPHIASASHATRGRMASMAVDNLLAALEGRRPPNCVNPEIYQP</sequence>
<evidence type="ECO:0000256" key="3">
    <source>
        <dbReference type="ARBA" id="ARBA00023027"/>
    </source>
</evidence>
<dbReference type="InterPro" id="IPR006140">
    <property type="entry name" value="D-isomer_DH_NAD-bd"/>
</dbReference>